<keyword evidence="1" id="KW-0472">Membrane</keyword>
<accession>A0A7X4HFM2</accession>
<name>A0A7X4HFM2_9BURK</name>
<evidence type="ECO:0000313" key="3">
    <source>
        <dbReference type="Proteomes" id="UP000450676"/>
    </source>
</evidence>
<keyword evidence="1" id="KW-0812">Transmembrane</keyword>
<gene>
    <name evidence="2" type="ORF">GTP77_21475</name>
</gene>
<reference evidence="2 3" key="1">
    <citation type="submission" date="2019-12" db="EMBL/GenBank/DDBJ databases">
        <title>Novel species isolated from a subtropical stream in China.</title>
        <authorList>
            <person name="Lu H."/>
        </authorList>
    </citation>
    <scope>NUCLEOTIDE SEQUENCE [LARGE SCALE GENOMIC DNA]</scope>
    <source>
        <strain evidence="2 3">FT127W</strain>
    </source>
</reference>
<keyword evidence="3" id="KW-1185">Reference proteome</keyword>
<evidence type="ECO:0000256" key="1">
    <source>
        <dbReference type="SAM" id="Phobius"/>
    </source>
</evidence>
<dbReference type="AlphaFoldDB" id="A0A7X4HFM2"/>
<dbReference type="EMBL" id="WWCU01000029">
    <property type="protein sequence ID" value="MYN09893.1"/>
    <property type="molecule type" value="Genomic_DNA"/>
</dbReference>
<keyword evidence="1" id="KW-1133">Transmembrane helix</keyword>
<proteinExistence type="predicted"/>
<feature type="transmembrane region" description="Helical" evidence="1">
    <location>
        <begin position="6"/>
        <end position="24"/>
    </location>
</feature>
<organism evidence="2 3">
    <name type="scientific">Pseudoduganella aquatica</name>
    <dbReference type="NCBI Taxonomy" id="2660641"/>
    <lineage>
        <taxon>Bacteria</taxon>
        <taxon>Pseudomonadati</taxon>
        <taxon>Pseudomonadota</taxon>
        <taxon>Betaproteobacteria</taxon>
        <taxon>Burkholderiales</taxon>
        <taxon>Oxalobacteraceae</taxon>
        <taxon>Telluria group</taxon>
        <taxon>Pseudoduganella</taxon>
    </lineage>
</organism>
<dbReference type="Proteomes" id="UP000450676">
    <property type="component" value="Unassembled WGS sequence"/>
</dbReference>
<comment type="caution">
    <text evidence="2">The sequence shown here is derived from an EMBL/GenBank/DDBJ whole genome shotgun (WGS) entry which is preliminary data.</text>
</comment>
<dbReference type="RefSeq" id="WP_161074193.1">
    <property type="nucleotide sequence ID" value="NZ_WWCU01000029.1"/>
</dbReference>
<evidence type="ECO:0000313" key="2">
    <source>
        <dbReference type="EMBL" id="MYN09893.1"/>
    </source>
</evidence>
<protein>
    <submittedName>
        <fullName evidence="2">Uncharacterized protein</fullName>
    </submittedName>
</protein>
<sequence length="68" mass="7446">MNLGRILFSVSMVLSLGYGFAVAIQGRIDFYKNLIAGKASISVSLQSKNMEDWSVVNNISAEIGLMYI</sequence>